<dbReference type="EMBL" id="ML978280">
    <property type="protein sequence ID" value="KAF2024928.1"/>
    <property type="molecule type" value="Genomic_DNA"/>
</dbReference>
<proteinExistence type="predicted"/>
<organism evidence="2 3">
    <name type="scientific">Setomelanomma holmii</name>
    <dbReference type="NCBI Taxonomy" id="210430"/>
    <lineage>
        <taxon>Eukaryota</taxon>
        <taxon>Fungi</taxon>
        <taxon>Dikarya</taxon>
        <taxon>Ascomycota</taxon>
        <taxon>Pezizomycotina</taxon>
        <taxon>Dothideomycetes</taxon>
        <taxon>Pleosporomycetidae</taxon>
        <taxon>Pleosporales</taxon>
        <taxon>Pleosporineae</taxon>
        <taxon>Phaeosphaeriaceae</taxon>
        <taxon>Setomelanomma</taxon>
    </lineage>
</organism>
<evidence type="ECO:0000256" key="1">
    <source>
        <dbReference type="SAM" id="MobiDB-lite"/>
    </source>
</evidence>
<evidence type="ECO:0000313" key="2">
    <source>
        <dbReference type="EMBL" id="KAF2024928.1"/>
    </source>
</evidence>
<feature type="region of interest" description="Disordered" evidence="1">
    <location>
        <begin position="128"/>
        <end position="150"/>
    </location>
</feature>
<protein>
    <submittedName>
        <fullName evidence="2">Uncharacterized protein</fullName>
    </submittedName>
</protein>
<dbReference type="Proteomes" id="UP000799777">
    <property type="component" value="Unassembled WGS sequence"/>
</dbReference>
<feature type="compositionally biased region" description="Low complexity" evidence="1">
    <location>
        <begin position="90"/>
        <end position="106"/>
    </location>
</feature>
<reference evidence="2" key="1">
    <citation type="journal article" date="2020" name="Stud. Mycol.">
        <title>101 Dothideomycetes genomes: a test case for predicting lifestyles and emergence of pathogens.</title>
        <authorList>
            <person name="Haridas S."/>
            <person name="Albert R."/>
            <person name="Binder M."/>
            <person name="Bloem J."/>
            <person name="Labutti K."/>
            <person name="Salamov A."/>
            <person name="Andreopoulos B."/>
            <person name="Baker S."/>
            <person name="Barry K."/>
            <person name="Bills G."/>
            <person name="Bluhm B."/>
            <person name="Cannon C."/>
            <person name="Castanera R."/>
            <person name="Culley D."/>
            <person name="Daum C."/>
            <person name="Ezra D."/>
            <person name="Gonzalez J."/>
            <person name="Henrissat B."/>
            <person name="Kuo A."/>
            <person name="Liang C."/>
            <person name="Lipzen A."/>
            <person name="Lutzoni F."/>
            <person name="Magnuson J."/>
            <person name="Mondo S."/>
            <person name="Nolan M."/>
            <person name="Ohm R."/>
            <person name="Pangilinan J."/>
            <person name="Park H.-J."/>
            <person name="Ramirez L."/>
            <person name="Alfaro M."/>
            <person name="Sun H."/>
            <person name="Tritt A."/>
            <person name="Yoshinaga Y."/>
            <person name="Zwiers L.-H."/>
            <person name="Turgeon B."/>
            <person name="Goodwin S."/>
            <person name="Spatafora J."/>
            <person name="Crous P."/>
            <person name="Grigoriev I."/>
        </authorList>
    </citation>
    <scope>NUCLEOTIDE SEQUENCE</scope>
    <source>
        <strain evidence="2">CBS 110217</strain>
    </source>
</reference>
<feature type="region of interest" description="Disordered" evidence="1">
    <location>
        <begin position="1"/>
        <end position="116"/>
    </location>
</feature>
<dbReference type="AlphaFoldDB" id="A0A9P4GXV7"/>
<keyword evidence="3" id="KW-1185">Reference proteome</keyword>
<name>A0A9P4GXV7_9PLEO</name>
<feature type="compositionally biased region" description="Basic and acidic residues" evidence="1">
    <location>
        <begin position="54"/>
        <end position="87"/>
    </location>
</feature>
<evidence type="ECO:0000313" key="3">
    <source>
        <dbReference type="Proteomes" id="UP000799777"/>
    </source>
</evidence>
<sequence>MTFIARTTKDAGLGTKNELDDMNISGSKEPDSAHSLKSRTFSMEMHDAINALHRKTEEEHDTHTESQVHDGTEDEDKDARHDGRSDTESDSGSHSASEASHPSSAPQTPEHIAFTTSPIRVISNYISNSPTRSVPAAPPAPQRPVPSADPWAMWYDCADGCPRADQDPSG</sequence>
<accession>A0A9P4GXV7</accession>
<gene>
    <name evidence="2" type="ORF">EK21DRAFT_117326</name>
</gene>
<comment type="caution">
    <text evidence="2">The sequence shown here is derived from an EMBL/GenBank/DDBJ whole genome shotgun (WGS) entry which is preliminary data.</text>
</comment>